<gene>
    <name evidence="4" type="primary">LOC102811518</name>
</gene>
<protein>
    <submittedName>
        <fullName evidence="4">Coiled-coil domain-containing protein 170-like</fullName>
    </submittedName>
</protein>
<keyword evidence="3" id="KW-1185">Reference proteome</keyword>
<feature type="coiled-coil region" evidence="1">
    <location>
        <begin position="327"/>
        <end position="375"/>
    </location>
</feature>
<dbReference type="OrthoDB" id="5832575at2759"/>
<dbReference type="PANTHER" id="PTHR18863:SF5">
    <property type="entry name" value="TESTIS EXPRESSED GENE 21"/>
    <property type="match status" value="1"/>
</dbReference>
<sequence>MSDPLQFLNHSDPGSLAVTGQSQGPHEAKPSEVKHLSAHVSQRNSPMAGLDPPIEVAPSKIPVKFNKKAAGPVHPDLPGLLVKNKTLLAELRNLQNKLLIKETSLQEMKSELESYKENNVQQLFQIMSLKTDVKNLEELIASLTRIKYLKNTNIQNLERGNWDLTGRIIELENRLRVHLMERKKAEHKADLLEKKLIRANTSTPYMNMKRQEGPLDIFMMKDKDDTILTKNFERDSFHFEGPKDEQKIWDKCLQDLTHKEKQMSELDRPPYSFSWETKTTQYQYQNFLDQLATLLSNSVVPVPATAEAVKQRIEEIGANELSWKFRTEGLQQEIQMLNKQLERLHHLYEEAIREAPQAEEKYREEKKALKRMEGKIAINDFFQGKVYLDRKKL</sequence>
<dbReference type="Proteomes" id="UP000504623">
    <property type="component" value="Unplaced"/>
</dbReference>
<proteinExistence type="predicted"/>
<feature type="region of interest" description="Disordered" evidence="2">
    <location>
        <begin position="1"/>
        <end position="30"/>
    </location>
</feature>
<feature type="coiled-coil region" evidence="1">
    <location>
        <begin position="91"/>
        <end position="202"/>
    </location>
</feature>
<dbReference type="AlphaFoldDB" id="A0A9B0TQB2"/>
<organism evidence="3 4">
    <name type="scientific">Chrysochloris asiatica</name>
    <name type="common">Cape golden mole</name>
    <dbReference type="NCBI Taxonomy" id="185453"/>
    <lineage>
        <taxon>Eukaryota</taxon>
        <taxon>Metazoa</taxon>
        <taxon>Chordata</taxon>
        <taxon>Craniata</taxon>
        <taxon>Vertebrata</taxon>
        <taxon>Euteleostomi</taxon>
        <taxon>Mammalia</taxon>
        <taxon>Eutheria</taxon>
        <taxon>Afrotheria</taxon>
        <taxon>Chrysochloridae</taxon>
        <taxon>Chrysochlorinae</taxon>
        <taxon>Chrysochloris</taxon>
    </lineage>
</organism>
<evidence type="ECO:0000256" key="2">
    <source>
        <dbReference type="SAM" id="MobiDB-lite"/>
    </source>
</evidence>
<dbReference type="InterPro" id="IPR039139">
    <property type="entry name" value="CCDC170-like"/>
</dbReference>
<accession>A0A9B0TQB2</accession>
<evidence type="ECO:0000313" key="3">
    <source>
        <dbReference type="Proteomes" id="UP000504623"/>
    </source>
</evidence>
<dbReference type="PANTHER" id="PTHR18863">
    <property type="entry name" value="TSEC-2-RELATED"/>
    <property type="match status" value="1"/>
</dbReference>
<evidence type="ECO:0000313" key="4">
    <source>
        <dbReference type="RefSeq" id="XP_006864694.1"/>
    </source>
</evidence>
<evidence type="ECO:0000256" key="1">
    <source>
        <dbReference type="SAM" id="Coils"/>
    </source>
</evidence>
<reference evidence="4" key="1">
    <citation type="submission" date="2025-08" db="UniProtKB">
        <authorList>
            <consortium name="RefSeq"/>
        </authorList>
    </citation>
    <scope>IDENTIFICATION</scope>
    <source>
        <tissue evidence="4">Spleen</tissue>
    </source>
</reference>
<dbReference type="RefSeq" id="XP_006864694.1">
    <property type="nucleotide sequence ID" value="XM_006864632.1"/>
</dbReference>
<name>A0A9B0TQB2_CHRAS</name>
<dbReference type="GeneID" id="102811518"/>
<keyword evidence="1" id="KW-0175">Coiled coil</keyword>